<dbReference type="AlphaFoldDB" id="A0A0B7ILU3"/>
<evidence type="ECO:0000313" key="1">
    <source>
        <dbReference type="EMBL" id="CEN50977.1"/>
    </source>
</evidence>
<gene>
    <name evidence="1" type="ORF">CCAN11_2230010</name>
</gene>
<accession>A0A0B7ILU3</accession>
<evidence type="ECO:0000313" key="2">
    <source>
        <dbReference type="Proteomes" id="UP000039370"/>
    </source>
</evidence>
<dbReference type="Proteomes" id="UP000039370">
    <property type="component" value="Unassembled WGS sequence"/>
</dbReference>
<organism evidence="1 2">
    <name type="scientific">Capnocytophaga canimorsus</name>
    <dbReference type="NCBI Taxonomy" id="28188"/>
    <lineage>
        <taxon>Bacteria</taxon>
        <taxon>Pseudomonadati</taxon>
        <taxon>Bacteroidota</taxon>
        <taxon>Flavobacteriia</taxon>
        <taxon>Flavobacteriales</taxon>
        <taxon>Flavobacteriaceae</taxon>
        <taxon>Capnocytophaga</taxon>
    </lineage>
</organism>
<name>A0A0B7ILU3_9FLAO</name>
<protein>
    <submittedName>
        <fullName evidence="1">Uncharacterized protein</fullName>
    </submittedName>
</protein>
<dbReference type="EMBL" id="CDOK01000139">
    <property type="protein sequence ID" value="CEN50977.1"/>
    <property type="molecule type" value="Genomic_DNA"/>
</dbReference>
<proteinExistence type="predicted"/>
<sequence>MTALFKQIGDVAMNILGSVGDLIVGVFTLDIDKIKSALGKGFDAIKGAVTQPKAIIGGAINGWNKELSKPIDKEVTISPKTGPKDNDNPINLTPNGTPKGWRGHCTNQHVHQQPCANPYIYAFTTCFLGVFL</sequence>
<reference evidence="2" key="1">
    <citation type="submission" date="2015-01" db="EMBL/GenBank/DDBJ databases">
        <authorList>
            <person name="MANFREDI Pablo"/>
        </authorList>
    </citation>
    <scope>NUCLEOTIDE SEQUENCE [LARGE SCALE GENOMIC DNA]</scope>
    <source>
        <strain evidence="2">Cc11</strain>
    </source>
</reference>